<proteinExistence type="predicted"/>
<accession>A0A5E7PI70</accession>
<gene>
    <name evidence="1" type="ORF">PS880_05251</name>
</gene>
<dbReference type="AlphaFoldDB" id="A0A5E7PI70"/>
<dbReference type="Proteomes" id="UP000375525">
    <property type="component" value="Unassembled WGS sequence"/>
</dbReference>
<organism evidence="1 2">
    <name type="scientific">Pseudomonas fluorescens</name>
    <dbReference type="NCBI Taxonomy" id="294"/>
    <lineage>
        <taxon>Bacteria</taxon>
        <taxon>Pseudomonadati</taxon>
        <taxon>Pseudomonadota</taxon>
        <taxon>Gammaproteobacteria</taxon>
        <taxon>Pseudomonadales</taxon>
        <taxon>Pseudomonadaceae</taxon>
        <taxon>Pseudomonas</taxon>
    </lineage>
</organism>
<reference evidence="1 2" key="1">
    <citation type="submission" date="2019-09" db="EMBL/GenBank/DDBJ databases">
        <authorList>
            <person name="Chandra G."/>
            <person name="Truman W A."/>
        </authorList>
    </citation>
    <scope>NUCLEOTIDE SEQUENCE [LARGE SCALE GENOMIC DNA]</scope>
    <source>
        <strain evidence="1">PS880</strain>
    </source>
</reference>
<dbReference type="EMBL" id="CABVIH010000032">
    <property type="protein sequence ID" value="VVP48979.1"/>
    <property type="molecule type" value="Genomic_DNA"/>
</dbReference>
<sequence>MSIIHRFSFPDKTKHAVLQFPTNFDLHSSVGDIVEFEALPDKYWKITQKIFKVSQYNTVEYVDYKTDEVENPYP</sequence>
<evidence type="ECO:0000313" key="2">
    <source>
        <dbReference type="Proteomes" id="UP000375525"/>
    </source>
</evidence>
<dbReference type="OrthoDB" id="7029660at2"/>
<protein>
    <submittedName>
        <fullName evidence="1">Uncharacterized protein</fullName>
    </submittedName>
</protein>
<name>A0A5E7PI70_PSEFL</name>
<evidence type="ECO:0000313" key="1">
    <source>
        <dbReference type="EMBL" id="VVP48979.1"/>
    </source>
</evidence>